<name>A0A6D2HSV4_9BRAS</name>
<dbReference type="Proteomes" id="UP000467841">
    <property type="component" value="Unassembled WGS sequence"/>
</dbReference>
<evidence type="ECO:0000313" key="2">
    <source>
        <dbReference type="Proteomes" id="UP000467841"/>
    </source>
</evidence>
<reference evidence="1" key="1">
    <citation type="submission" date="2020-01" db="EMBL/GenBank/DDBJ databases">
        <authorList>
            <person name="Mishra B."/>
        </authorList>
    </citation>
    <scope>NUCLEOTIDE SEQUENCE [LARGE SCALE GENOMIC DNA]</scope>
</reference>
<accession>A0A6D2HSV4</accession>
<comment type="caution">
    <text evidence="1">The sequence shown here is derived from an EMBL/GenBank/DDBJ whole genome shotgun (WGS) entry which is preliminary data.</text>
</comment>
<protein>
    <recommendedName>
        <fullName evidence="3">Reverse transcriptase zinc-binding domain-containing protein</fullName>
    </recommendedName>
</protein>
<dbReference type="OrthoDB" id="1105397at2759"/>
<organism evidence="1 2">
    <name type="scientific">Microthlaspi erraticum</name>
    <dbReference type="NCBI Taxonomy" id="1685480"/>
    <lineage>
        <taxon>Eukaryota</taxon>
        <taxon>Viridiplantae</taxon>
        <taxon>Streptophyta</taxon>
        <taxon>Embryophyta</taxon>
        <taxon>Tracheophyta</taxon>
        <taxon>Spermatophyta</taxon>
        <taxon>Magnoliopsida</taxon>
        <taxon>eudicotyledons</taxon>
        <taxon>Gunneridae</taxon>
        <taxon>Pentapetalae</taxon>
        <taxon>rosids</taxon>
        <taxon>malvids</taxon>
        <taxon>Brassicales</taxon>
        <taxon>Brassicaceae</taxon>
        <taxon>Coluteocarpeae</taxon>
        <taxon>Microthlaspi</taxon>
    </lineage>
</organism>
<evidence type="ECO:0000313" key="1">
    <source>
        <dbReference type="EMBL" id="CAA7017741.1"/>
    </source>
</evidence>
<gene>
    <name evidence="1" type="ORF">MERR_LOCUS4976</name>
</gene>
<sequence>MAWQKLCKDMDKGGLDVHDIGKFNQPLLGKQAWRVLRRPSYAWRSLISRQRTVETGVDLVNNTSGHWDTTRAMQTFSPEDAQRVLQIKLSSNRDNSLT</sequence>
<proteinExistence type="predicted"/>
<keyword evidence="2" id="KW-1185">Reference proteome</keyword>
<dbReference type="EMBL" id="CACVBM020000333">
    <property type="protein sequence ID" value="CAA7017741.1"/>
    <property type="molecule type" value="Genomic_DNA"/>
</dbReference>
<dbReference type="AlphaFoldDB" id="A0A6D2HSV4"/>
<evidence type="ECO:0008006" key="3">
    <source>
        <dbReference type="Google" id="ProtNLM"/>
    </source>
</evidence>